<sequence length="331" mass="37675">MLIVQSHSEVNAVEWNAFMVHHSSTPYPQTTIHAEYVQQCYGALPLYLTIQSERAELRCLIFINKKRGTVTWYCGPVIKGTSVVISIFVDKFLRWITQFGLPIRNASCIEMAGLPAILTSNEMLNHASQYNITSSLATLIKIRLDCNIWEQAIYRTGGKKRKIKNIVLKSARDGVVVSSSSEFLFQEESVLYMEKYKTLIELGFQRNAITQQDASSACKILLSQDKRGDSKTFFAFKGKDVLACLNFAIIGSEAYLRKLVYDDRSYLSNSGVTYHVMMTAAEWAQSQKLKTLNLTSVRLSKDEKTRHMRQYKTRFGGTIFPIYEFSSVKND</sequence>
<comment type="caution">
    <text evidence="1">The sequence shown here is derived from an EMBL/GenBank/DDBJ whole genome shotgun (WGS) entry which is preliminary data.</text>
</comment>
<dbReference type="RefSeq" id="WP_065824435.1">
    <property type="nucleotide sequence ID" value="NZ_CAWMQZ010000187.1"/>
</dbReference>
<dbReference type="Gene3D" id="3.40.630.30">
    <property type="match status" value="1"/>
</dbReference>
<name>A0A1C0TYJ6_9GAMM</name>
<accession>A0A1C0TYJ6</accession>
<dbReference type="AlphaFoldDB" id="A0A1C0TYJ6"/>
<dbReference type="SUPFAM" id="SSF55729">
    <property type="entry name" value="Acyl-CoA N-acyltransferases (Nat)"/>
    <property type="match status" value="1"/>
</dbReference>
<protein>
    <recommendedName>
        <fullName evidence="3">BioF2-like acetyltransferase domain-containing protein</fullName>
    </recommendedName>
</protein>
<keyword evidence="2" id="KW-1185">Reference proteome</keyword>
<evidence type="ECO:0000313" key="2">
    <source>
        <dbReference type="Proteomes" id="UP000093476"/>
    </source>
</evidence>
<dbReference type="InterPro" id="IPR016181">
    <property type="entry name" value="Acyl_CoA_acyltransferase"/>
</dbReference>
<dbReference type="STRING" id="286156.Ppb6_03841"/>
<dbReference type="Proteomes" id="UP000093476">
    <property type="component" value="Unassembled WGS sequence"/>
</dbReference>
<evidence type="ECO:0000313" key="1">
    <source>
        <dbReference type="EMBL" id="OCQ50745.1"/>
    </source>
</evidence>
<proteinExistence type="predicted"/>
<dbReference type="PATRIC" id="fig|286156.4.peg.4425"/>
<evidence type="ECO:0008006" key="3">
    <source>
        <dbReference type="Google" id="ProtNLM"/>
    </source>
</evidence>
<gene>
    <name evidence="1" type="ORF">Ppb6_03841</name>
</gene>
<reference evidence="1 2" key="1">
    <citation type="submission" date="2015-12" db="EMBL/GenBank/DDBJ databases">
        <title>Genome comparisons provide insights into the role of secondary metabolites in the pathogenic phase of the Photorhabdus life cycle.</title>
        <authorList>
            <person name="Tobias N.J."/>
            <person name="Mishra B."/>
            <person name="Gupta D.K."/>
            <person name="Thines M."/>
            <person name="Stinear T.P."/>
            <person name="Bode H.B."/>
        </authorList>
    </citation>
    <scope>NUCLEOTIDE SEQUENCE [LARGE SCALE GENOMIC DNA]</scope>
    <source>
        <strain evidence="1 2">PB68.1</strain>
    </source>
</reference>
<organism evidence="1 2">
    <name type="scientific">Photorhabdus australis subsp. thailandensis</name>
    <dbReference type="NCBI Taxonomy" id="2805096"/>
    <lineage>
        <taxon>Bacteria</taxon>
        <taxon>Pseudomonadati</taxon>
        <taxon>Pseudomonadota</taxon>
        <taxon>Gammaproteobacteria</taxon>
        <taxon>Enterobacterales</taxon>
        <taxon>Morganellaceae</taxon>
        <taxon>Photorhabdus</taxon>
    </lineage>
</organism>
<dbReference type="EMBL" id="LOMY01000187">
    <property type="protein sequence ID" value="OCQ50745.1"/>
    <property type="molecule type" value="Genomic_DNA"/>
</dbReference>